<dbReference type="Proteomes" id="UP000076532">
    <property type="component" value="Unassembled WGS sequence"/>
</dbReference>
<evidence type="ECO:0000313" key="1">
    <source>
        <dbReference type="EMBL" id="KZP09435.1"/>
    </source>
</evidence>
<dbReference type="EMBL" id="KV417700">
    <property type="protein sequence ID" value="KZP09435.1"/>
    <property type="molecule type" value="Genomic_DNA"/>
</dbReference>
<reference evidence="1 2" key="1">
    <citation type="journal article" date="2016" name="Mol. Biol. Evol.">
        <title>Comparative Genomics of Early-Diverging Mushroom-Forming Fungi Provides Insights into the Origins of Lignocellulose Decay Capabilities.</title>
        <authorList>
            <person name="Nagy L.G."/>
            <person name="Riley R."/>
            <person name="Tritt A."/>
            <person name="Adam C."/>
            <person name="Daum C."/>
            <person name="Floudas D."/>
            <person name="Sun H."/>
            <person name="Yadav J.S."/>
            <person name="Pangilinan J."/>
            <person name="Larsson K.H."/>
            <person name="Matsuura K."/>
            <person name="Barry K."/>
            <person name="Labutti K."/>
            <person name="Kuo R."/>
            <person name="Ohm R.A."/>
            <person name="Bhattacharya S.S."/>
            <person name="Shirouzu T."/>
            <person name="Yoshinaga Y."/>
            <person name="Martin F.M."/>
            <person name="Grigoriev I.V."/>
            <person name="Hibbett D.S."/>
        </authorList>
    </citation>
    <scope>NUCLEOTIDE SEQUENCE [LARGE SCALE GENOMIC DNA]</scope>
    <source>
        <strain evidence="1 2">CBS 109695</strain>
    </source>
</reference>
<name>A0A165YCZ7_9AGAM</name>
<dbReference type="OrthoDB" id="3365698at2759"/>
<organism evidence="1 2">
    <name type="scientific">Athelia psychrophila</name>
    <dbReference type="NCBI Taxonomy" id="1759441"/>
    <lineage>
        <taxon>Eukaryota</taxon>
        <taxon>Fungi</taxon>
        <taxon>Dikarya</taxon>
        <taxon>Basidiomycota</taxon>
        <taxon>Agaricomycotina</taxon>
        <taxon>Agaricomycetes</taxon>
        <taxon>Agaricomycetidae</taxon>
        <taxon>Atheliales</taxon>
        <taxon>Atheliaceae</taxon>
        <taxon>Athelia</taxon>
    </lineage>
</organism>
<dbReference type="STRING" id="436010.A0A165YCZ7"/>
<proteinExistence type="predicted"/>
<evidence type="ECO:0000313" key="2">
    <source>
        <dbReference type="Proteomes" id="UP000076532"/>
    </source>
</evidence>
<dbReference type="SUPFAM" id="SSF52058">
    <property type="entry name" value="L domain-like"/>
    <property type="match status" value="1"/>
</dbReference>
<evidence type="ECO:0008006" key="3">
    <source>
        <dbReference type="Google" id="ProtNLM"/>
    </source>
</evidence>
<protein>
    <recommendedName>
        <fullName evidence="3">F-box domain-containing protein</fullName>
    </recommendedName>
</protein>
<accession>A0A165YCZ7</accession>
<dbReference type="Gene3D" id="3.80.10.10">
    <property type="entry name" value="Ribonuclease Inhibitor"/>
    <property type="match status" value="1"/>
</dbReference>
<gene>
    <name evidence="1" type="ORF">FIBSPDRAFT_963972</name>
</gene>
<sequence>MRRRAPCGAGVVLRHIFYLSLPGSLEQSSFDNILAPLLLTQVCEPWKQCAISSQRLWASFMIKSGTAPQMSLVKSWLSHAKSISLSPYLLLSFTNAEARRAWPAIAEAIQYCDRWDNLTVLSPLGTLRRFGSIHGRLHSLHRLSITLLPGPGSDNHQIINAFEFAPRLRKLELSDVSPKQLRLPWQQLTSMEFIHFSDDLLSLHSALQPLVHLTSLSIKYTGSTTYPPSLNPINLAHLTDLVIDMPFKIGNLCAIIRCPALRSLSFKVSDHSWICGPFFSFFKTLLSLKIFEIKKIAVGVEDVHAVLPVADSTSSIGAMPTITSLSLIFDDMGSHAMSSPYFALLTALTHLNDLKICIHPDNVDDYTPARLIKYLLAVPTVTSFSLDCDGMLLGSTFISAMIYIAPSSGARNYPCLLPRLKSLDINAEFPYEHLVDVMVSRNGISGVAQLERVVPPDGIWNSVDLLSRLEKCGILETVQNRVTSK</sequence>
<keyword evidence="2" id="KW-1185">Reference proteome</keyword>
<dbReference type="AlphaFoldDB" id="A0A165YCZ7"/>
<dbReference type="InterPro" id="IPR032675">
    <property type="entry name" value="LRR_dom_sf"/>
</dbReference>